<dbReference type="PANTHER" id="PTHR30486:SF6">
    <property type="entry name" value="TYPE IV PILUS RETRACTATION ATPASE PILT"/>
    <property type="match status" value="1"/>
</dbReference>
<reference evidence="3 4" key="1">
    <citation type="submission" date="2017-09" db="EMBL/GenBank/DDBJ databases">
        <title>Biodiversity and function of Thalassospira species in the particle-attached aromatic-hydrocarbon-degrading consortia from the surface seawater of the South China Sea.</title>
        <authorList>
            <person name="Dong C."/>
            <person name="Liu R."/>
            <person name="Shao Z."/>
        </authorList>
    </citation>
    <scope>NUCLEOTIDE SEQUENCE [LARGE SCALE GENOMIC DNA]</scope>
    <source>
        <strain evidence="3 4">CSC1P2</strain>
    </source>
</reference>
<name>A0A2N3KIQ9_9PROT</name>
<evidence type="ECO:0000313" key="3">
    <source>
        <dbReference type="EMBL" id="PKR50434.1"/>
    </source>
</evidence>
<dbReference type="Pfam" id="PF00437">
    <property type="entry name" value="T2SSE"/>
    <property type="match status" value="1"/>
</dbReference>
<protein>
    <recommendedName>
        <fullName evidence="2">Bacterial type II secretion system protein E domain-containing protein</fullName>
    </recommendedName>
</protein>
<dbReference type="Proteomes" id="UP000233597">
    <property type="component" value="Unassembled WGS sequence"/>
</dbReference>
<dbReference type="EMBL" id="NWTK01000017">
    <property type="protein sequence ID" value="PKR50434.1"/>
    <property type="molecule type" value="Genomic_DNA"/>
</dbReference>
<proteinExistence type="inferred from homology"/>
<evidence type="ECO:0000259" key="2">
    <source>
        <dbReference type="Pfam" id="PF00437"/>
    </source>
</evidence>
<dbReference type="Gene3D" id="3.40.50.300">
    <property type="entry name" value="P-loop containing nucleotide triphosphate hydrolases"/>
    <property type="match status" value="1"/>
</dbReference>
<feature type="domain" description="Bacterial type II secretion system protein E" evidence="2">
    <location>
        <begin position="155"/>
        <end position="267"/>
    </location>
</feature>
<organism evidence="3 4">
    <name type="scientific">Thalassospira marina</name>
    <dbReference type="NCBI Taxonomy" id="2048283"/>
    <lineage>
        <taxon>Bacteria</taxon>
        <taxon>Pseudomonadati</taxon>
        <taxon>Pseudomonadota</taxon>
        <taxon>Alphaproteobacteria</taxon>
        <taxon>Rhodospirillales</taxon>
        <taxon>Thalassospiraceae</taxon>
        <taxon>Thalassospira</taxon>
    </lineage>
</organism>
<gene>
    <name evidence="3" type="ORF">COO20_21415</name>
</gene>
<dbReference type="Gene3D" id="3.30.450.90">
    <property type="match status" value="1"/>
</dbReference>
<dbReference type="InterPro" id="IPR027417">
    <property type="entry name" value="P-loop_NTPase"/>
</dbReference>
<dbReference type="InterPro" id="IPR050921">
    <property type="entry name" value="T4SS_GSP_E_ATPase"/>
</dbReference>
<accession>A0A2N3KIQ9</accession>
<comment type="similarity">
    <text evidence="1">Belongs to the GSP E family.</text>
</comment>
<dbReference type="PANTHER" id="PTHR30486">
    <property type="entry name" value="TWITCHING MOTILITY PROTEIN PILT"/>
    <property type="match status" value="1"/>
</dbReference>
<dbReference type="SUPFAM" id="SSF52540">
    <property type="entry name" value="P-loop containing nucleoside triphosphate hydrolases"/>
    <property type="match status" value="1"/>
</dbReference>
<comment type="caution">
    <text evidence="3">The sequence shown here is derived from an EMBL/GenBank/DDBJ whole genome shotgun (WGS) entry which is preliminary data.</text>
</comment>
<evidence type="ECO:0000256" key="1">
    <source>
        <dbReference type="ARBA" id="ARBA00006611"/>
    </source>
</evidence>
<sequence>MGVAMSSPYSATLLETYKPLGRLLSLPRWKGNATEFTLNGPEEGYIYVAGTGKQWLTKKDFEFIDARYMNDLFHSLANAHGVKYSPQMPLLACKTPDGHRFMGITGPTVDEDHLACSIRLKRRINVTWEDYLADWPKDEVNRVQDRIRQCFADGKTVLILGGTNAGKTTVLNLAAKDVPREDRVITLEDTRELEFENRDKRHFIYARYDGSLRVTAADLIDAVVRLNPDQFWISELSIRNAAAALQIMDTGHSFSATSHANTPLDGLRGWRRRVALSGGAETELGGMMDLFADNVALIIQVKQVHGDNGKSDSRRITDVISAKEALAKREVREELASEPVFPRLPAPEEMRNMIIYGINGGKPLTPNQEENLKMMGMMLAMLRPVQVNQDNHSPGYAGSLDPIEQMQVNEGLLQGEGTGPKFMEVAQ</sequence>
<dbReference type="GO" id="GO:0016887">
    <property type="term" value="F:ATP hydrolysis activity"/>
    <property type="evidence" value="ECO:0007669"/>
    <property type="project" value="InterPro"/>
</dbReference>
<dbReference type="AlphaFoldDB" id="A0A2N3KIQ9"/>
<evidence type="ECO:0000313" key="4">
    <source>
        <dbReference type="Proteomes" id="UP000233597"/>
    </source>
</evidence>
<dbReference type="InterPro" id="IPR001482">
    <property type="entry name" value="T2SS/T4SS_dom"/>
</dbReference>